<dbReference type="EMBL" id="JAEHJZ010000007">
    <property type="protein sequence ID" value="MBJ7880028.1"/>
    <property type="molecule type" value="Genomic_DNA"/>
</dbReference>
<dbReference type="AlphaFoldDB" id="A0A934KTR6"/>
<proteinExistence type="predicted"/>
<evidence type="ECO:0000259" key="1">
    <source>
        <dbReference type="Pfam" id="PF11412"/>
    </source>
</evidence>
<evidence type="ECO:0000313" key="3">
    <source>
        <dbReference type="Proteomes" id="UP000662373"/>
    </source>
</evidence>
<evidence type="ECO:0000313" key="2">
    <source>
        <dbReference type="EMBL" id="MBJ7880028.1"/>
    </source>
</evidence>
<comment type="caution">
    <text evidence="2">The sequence shown here is derived from an EMBL/GenBank/DDBJ whole genome shotgun (WGS) entry which is preliminary data.</text>
</comment>
<dbReference type="Proteomes" id="UP000662373">
    <property type="component" value="Unassembled WGS sequence"/>
</dbReference>
<gene>
    <name evidence="2" type="ORF">JEM65_05090</name>
</gene>
<dbReference type="Pfam" id="PF11412">
    <property type="entry name" value="DsbD_N"/>
    <property type="match status" value="1"/>
</dbReference>
<reference evidence="2 3" key="1">
    <citation type="submission" date="2020-09" db="EMBL/GenBank/DDBJ databases">
        <title>Draft genome of Gelidibacter salicanalis PAMC21136.</title>
        <authorList>
            <person name="Park H."/>
        </authorList>
    </citation>
    <scope>NUCLEOTIDE SEQUENCE [LARGE SCALE GENOMIC DNA]</scope>
    <source>
        <strain evidence="2 3">PAMC21136</strain>
    </source>
</reference>
<name>A0A934KTR6_9FLAO</name>
<protein>
    <submittedName>
        <fullName evidence="2">Cytochrome C biogenesis protein</fullName>
    </submittedName>
</protein>
<dbReference type="InterPro" id="IPR028250">
    <property type="entry name" value="DsbDN"/>
</dbReference>
<keyword evidence="3" id="KW-1185">Reference proteome</keyword>
<sequence>MIIEPVKWTTETNKVSETEYELKIIANIETNYHLYSQELIENGPLPTIFSFEETDDYELIGITSEEEGHTSFDPTFKKEIKSFKTKATFKQKIKIKEKKNFKISAEIEFMSCNDSKCMTGYSDVEFQI</sequence>
<organism evidence="2 3">
    <name type="scientific">Gelidibacter salicanalis</name>
    <dbReference type="NCBI Taxonomy" id="291193"/>
    <lineage>
        <taxon>Bacteria</taxon>
        <taxon>Pseudomonadati</taxon>
        <taxon>Bacteroidota</taxon>
        <taxon>Flavobacteriia</taxon>
        <taxon>Flavobacteriales</taxon>
        <taxon>Flavobacteriaceae</taxon>
        <taxon>Gelidibacter</taxon>
    </lineage>
</organism>
<dbReference type="Gene3D" id="2.60.40.1250">
    <property type="entry name" value="Thiol:disulfide interchange protein DsbD, N-terminal domain"/>
    <property type="match status" value="1"/>
</dbReference>
<accession>A0A934KTR6</accession>
<feature type="domain" description="Thiol:disulfide interchange protein DsbD N-terminal" evidence="1">
    <location>
        <begin position="15"/>
        <end position="123"/>
    </location>
</feature>
<dbReference type="InterPro" id="IPR036929">
    <property type="entry name" value="DsbDN_sf"/>
</dbReference>